<organism evidence="1 2">
    <name type="scientific">Mycolicibacterium hodleri</name>
    <dbReference type="NCBI Taxonomy" id="49897"/>
    <lineage>
        <taxon>Bacteria</taxon>
        <taxon>Bacillati</taxon>
        <taxon>Actinomycetota</taxon>
        <taxon>Actinomycetes</taxon>
        <taxon>Mycobacteriales</taxon>
        <taxon>Mycobacteriaceae</taxon>
        <taxon>Mycolicibacterium</taxon>
    </lineage>
</organism>
<dbReference type="InterPro" id="IPR002822">
    <property type="entry name" value="Ni_insertion"/>
</dbReference>
<dbReference type="Pfam" id="PF01969">
    <property type="entry name" value="Ni_insertion"/>
    <property type="match status" value="1"/>
</dbReference>
<evidence type="ECO:0000313" key="2">
    <source>
        <dbReference type="Proteomes" id="UP000315759"/>
    </source>
</evidence>
<accession>A0A544VQA5</accession>
<dbReference type="EMBL" id="VIFX01000145">
    <property type="protein sequence ID" value="TQR79196.1"/>
    <property type="molecule type" value="Genomic_DNA"/>
</dbReference>
<gene>
    <name evidence="1" type="ORF">D8S82_33535</name>
</gene>
<dbReference type="Proteomes" id="UP000315759">
    <property type="component" value="Unassembled WGS sequence"/>
</dbReference>
<feature type="non-terminal residue" evidence="1">
    <location>
        <position position="34"/>
    </location>
</feature>
<keyword evidence="2" id="KW-1185">Reference proteome</keyword>
<comment type="caution">
    <text evidence="1">The sequence shown here is derived from an EMBL/GenBank/DDBJ whole genome shotgun (WGS) entry which is preliminary data.</text>
</comment>
<protein>
    <submittedName>
        <fullName evidence="1">LarC family nickel insertion protein</fullName>
    </submittedName>
</protein>
<evidence type="ECO:0000313" key="1">
    <source>
        <dbReference type="EMBL" id="TQR79196.1"/>
    </source>
</evidence>
<dbReference type="AlphaFoldDB" id="A0A544VQA5"/>
<name>A0A544VQA5_9MYCO</name>
<proteinExistence type="predicted"/>
<sequence length="34" mass="3396">MTTKLYLDCVGGAAGDMLLAALISAGADIDKISP</sequence>
<reference evidence="1 2" key="1">
    <citation type="submission" date="2018-10" db="EMBL/GenBank/DDBJ databases">
        <title>Draft genome of Mycobacterium hodleri strain B.</title>
        <authorList>
            <person name="Amande T.J."/>
            <person name="Mcgenity T.J."/>
        </authorList>
    </citation>
    <scope>NUCLEOTIDE SEQUENCE [LARGE SCALE GENOMIC DNA]</scope>
    <source>
        <strain evidence="1 2">B</strain>
    </source>
</reference>